<dbReference type="Pfam" id="PF02259">
    <property type="entry name" value="FAT"/>
    <property type="match status" value="1"/>
</dbReference>
<dbReference type="GO" id="GO:0000077">
    <property type="term" value="P:DNA damage checkpoint signaling"/>
    <property type="evidence" value="ECO:0007669"/>
    <property type="project" value="TreeGrafter"/>
</dbReference>
<dbReference type="Gene3D" id="1.10.1070.11">
    <property type="entry name" value="Phosphatidylinositol 3-/4-kinase, catalytic domain"/>
    <property type="match status" value="1"/>
</dbReference>
<dbReference type="CDD" id="cd00892">
    <property type="entry name" value="PIKKc_ATR"/>
    <property type="match status" value="1"/>
</dbReference>
<sequence length="2840" mass="325874">MTDEDQEENICRTKCALINLNSSILDLMDFDKAFYDRHETDPKILKRFIHAESDPDDKENRITLNKRQIIIESPINCTLLQENVTLILREVCIQFVNVIHNGLYEKLWLILCEQLKYGDKCLKTATYNLILCILEIRILPLQKFDIPRELYLYFVDCLFATLEILSESENLIASETSIDNTSVLFQDQELEFAVLESLSRIFDKQLKLFANKEDIDDFLIRIIGFIKSFCFDKCSKPFCNTVFSITLNLIKTKLKPNENKFLDICLLNDIAECLSDYFGKLHHLNQYLNLIVAQALIYQIENNSTQPFTGNDIITINIDKSSNETFKFDLNLDKIQTKLYKKLTSKARDLLVENKKLQPNSEEFKLNAFGLNSILEILSNACVMCQHDPLFLEEYKNPLIEFTKNFVFSQMAQLVGSQVLPESSIPSDSVFPNVISYWMSVFSDIKNLSILHIPYIHSICSLKSIYLSSIEWKKPLAQTIVAFLSLPWLGQETNAYDLDLFKDKLFKQLSLSLIQNTDRQILNLIKKKTLQMLCLIPKNACDQWRVQLLTKCIRQEPDEDIRICALNYLPYLFYFLGVTANSLVFQLVHPAIGQENSLNVLKHYAPLLGNMCCLISRKCVVLRKNTLSEALDSDCQTNHPFTFNQMSDYFTLLCTCCDKAHLDAVLLPKVLKRKNSDLIQMLMNRPKLVDSQVLMKFVHILSGSRGFGDSSNELQAAEIKSHFLLNLDRVLNHLEFGRKLNQQILVSSDFHNPNVYPPSSNCAQANSANLSMIYKAVLSLLSDESLDVQIRLKFAKDSVPKLISHNYCAQVASQDARSTEKQMANDETILKAMSSSIQALSSPSEQLDHNFNLEIQLCEGLLKAKGSKNLPDLYIFTLSLGKFALNLKKPDEYLFICVKHLIEIIDSNQSDEFTSLAKSLAQRQLFMLSKKINIQDLLREFEEKVCEIISETVFNSIKRCLFLSSGSSYLQSANQSLKNVLKVFNFGDSCGFVRTYQRYLVPFLTHRAAENSETTYKTITKALEFLSRKLNSNVTKIIEDNFAHIFTYTTLNSNEIAQVFHYITDQVCLDIDKLINYNKQKVFNELLSRCGNPKFKLKVWQAICVLTAKDSDEATQLVTMQIDDKRIIKSIEPCLLAVLLHFDMCLLKSSINLKEKCQVLESLNVLMATLGNQFVTQVRYKLMTTLKLAMQQCSKLSELNCKLWDTFLRNVDKTALGPILNQVSVNLLQLLDAQPYKISKIFEYLIIQNKDHLHAYFNELYFIPDNNCLIQVNQTLKKYTDVKYMTELNNLNQNHANNNSKGFVYLIKQYLKGALHENADLRVKALEKLNALLKEKGGQIVQLIERQENSQIIAEILIALLNGCRDTDQRAKILFGSCLGEIGAIDPANIPVNSSTSSLLNQSAKSSQSSGKKLNSSENISQNLNQSVLSSSELLLNPSLIGEDSNEFSENFSYSLIVELSKAYLAARNTHEQDSASYAIQECLKIYECSGSNKIQNTKLWNSFPDHFKEILTPLRSSKYEIQSFDNLGAMKTPIILNECKIYEEWIYKWCAYLISKIGIHFNSKDVIDLTSANNQSLDKELKVFPKLQFIIRFNVNVALFILPYVIIKIIIQNLSNEIIDQIFEEIMSVVQLNQFAISPSPNNSVTAPTGVTLTPTLSNPKILQYHHICCQTIFNIYDHLMKQLNYYRAKMNEIQATLNSKSRSKMGSRPTLNSNSEKQTANEILLCKYKDLFEQFNKFIQRIPQKAISKAAFECKAYCRSLMHYELFMRNTAGAVQIDSFTINIKHEHLVELQNLYASMDEIDAASGILLLKKGSEESLADAAFRHKINGRLNESIACIEQMLESNENAKYDIKQHENYIRTFISIGRYRNALSYLEGLMVDKPEWKESLDTYRIEACWKLGSWDKLKTVLGSSKAVNQDSFRLESICFNESQSMSLVVGNKGFLNTAERNITFNSFNAGIGKLFSLISEKNEKEFCETLTILREQQIGPLSAVSMESGGNSYERGYEYIVNLQVLQEIDSCLGEMLRIRSDTDRDQYRNVLIKNLDSFLIEPWERRVLVMQPSFKHLEPIYNVRLALLNFLSSSLNLDLTKQSAKLWLRLAKIARKANMFENAYQYMLNAQGQIKSSDSSNLEELLVEKSKWYWQREDKDSALFYLQKGLSELFTDTSSINNSSNNELYYKVLLMYTKFSEENGSVDSDTIKKNYLEVQKMRKNTEQAHFELAQFLDRLATSVSENTGKKEKFWEYILEIVSCYGASLEFGCRFIYQSLPRMMSLWLDFGADYFDHSSRSSSSSSSSRSLSHLNSILVKLNQTVSNALQRIPTFAFLTVYPQLVSRICHPEERIFETLSNIIMKVLFLYPNQAIWMLIAVKNSSVELRKNRCKMVIDKAIRQQPDLKKFIMDSSELAEKLVQLGNLNVETGVSSLSLASSFRPLKKIVESRDFSRLLIPSQFQITLQLPTNENNSSLTSSPYRTHNPYPLELVYISNFEDNVIVMNSLQKPKKVTIRGTDGKLYSFLCKAKDDLRIDYRIMEFFSVVNKCLKQEPESRRRNLYIRTYAVTPLNENSGIIEWIENLSTLRSILIKLYQERGVSPVTSSEWRQHEDKISRDKEYALKIFNVFLDRYRPTVLYEWFLRTFPEPNAWYNARCNYVRTTAVMSVCGYVLGLGDRHCENILMESSNGDCIHVDFNCLFNKGETLGVPEIVPFRLTHNMIEAMGPLGFEGCYRKTCEVTLKILRDYKEPLLTILKTFIYDPLVEWKTPAYRSNETGETISAKGQIHLQNITCRLKGMHAKQWITNSSKVKALPLSVEGHVNTLIKESTDNRNLSAMYIGWSAFF</sequence>
<evidence type="ECO:0000256" key="12">
    <source>
        <dbReference type="ARBA" id="ARBA00024420"/>
    </source>
</evidence>
<evidence type="ECO:0000256" key="9">
    <source>
        <dbReference type="ARBA" id="ARBA00022840"/>
    </source>
</evidence>
<keyword evidence="9" id="KW-0067">ATP-binding</keyword>
<dbReference type="PROSITE" id="PS51190">
    <property type="entry name" value="FATC"/>
    <property type="match status" value="1"/>
</dbReference>
<keyword evidence="13" id="KW-0175">Coiled coil</keyword>
<organism evidence="17 18">
    <name type="scientific">Brachionus plicatilis</name>
    <name type="common">Marine rotifer</name>
    <name type="synonym">Brachionus muelleri</name>
    <dbReference type="NCBI Taxonomy" id="10195"/>
    <lineage>
        <taxon>Eukaryota</taxon>
        <taxon>Metazoa</taxon>
        <taxon>Spiralia</taxon>
        <taxon>Gnathifera</taxon>
        <taxon>Rotifera</taxon>
        <taxon>Eurotatoria</taxon>
        <taxon>Monogononta</taxon>
        <taxon>Pseudotrocha</taxon>
        <taxon>Ploima</taxon>
        <taxon>Brachionidae</taxon>
        <taxon>Brachionus</taxon>
    </lineage>
</organism>
<evidence type="ECO:0000256" key="1">
    <source>
        <dbReference type="ARBA" id="ARBA00004123"/>
    </source>
</evidence>
<evidence type="ECO:0000259" key="15">
    <source>
        <dbReference type="PROSITE" id="PS51189"/>
    </source>
</evidence>
<dbReference type="PROSITE" id="PS51189">
    <property type="entry name" value="FAT"/>
    <property type="match status" value="1"/>
</dbReference>
<evidence type="ECO:0000256" key="3">
    <source>
        <dbReference type="ARBA" id="ARBA00012513"/>
    </source>
</evidence>
<feature type="domain" description="FAT" evidence="15">
    <location>
        <begin position="1748"/>
        <end position="2376"/>
    </location>
</feature>
<dbReference type="GO" id="GO:0005634">
    <property type="term" value="C:nucleus"/>
    <property type="evidence" value="ECO:0007669"/>
    <property type="project" value="UniProtKB-SubCell"/>
</dbReference>
<evidence type="ECO:0000256" key="10">
    <source>
        <dbReference type="ARBA" id="ARBA00023204"/>
    </source>
</evidence>
<evidence type="ECO:0000256" key="7">
    <source>
        <dbReference type="ARBA" id="ARBA00022763"/>
    </source>
</evidence>
<evidence type="ECO:0000256" key="6">
    <source>
        <dbReference type="ARBA" id="ARBA00022741"/>
    </source>
</evidence>
<dbReference type="Proteomes" id="UP000276133">
    <property type="component" value="Unassembled WGS sequence"/>
</dbReference>
<keyword evidence="8 17" id="KW-0418">Kinase</keyword>
<dbReference type="InterPro" id="IPR000403">
    <property type="entry name" value="PI3/4_kinase_cat_dom"/>
</dbReference>
<protein>
    <recommendedName>
        <fullName evidence="12">Serine/threonine-protein kinase ATR</fullName>
        <ecNumber evidence="3">2.7.11.1</ecNumber>
    </recommendedName>
</protein>
<evidence type="ECO:0000256" key="13">
    <source>
        <dbReference type="SAM" id="Coils"/>
    </source>
</evidence>
<dbReference type="SMART" id="SM00802">
    <property type="entry name" value="UME"/>
    <property type="match status" value="1"/>
</dbReference>
<dbReference type="PANTHER" id="PTHR11139">
    <property type="entry name" value="ATAXIA TELANGIECTASIA MUTATED ATM -RELATED"/>
    <property type="match status" value="1"/>
</dbReference>
<dbReference type="PROSITE" id="PS50290">
    <property type="entry name" value="PI3_4_KINASE_3"/>
    <property type="match status" value="1"/>
</dbReference>
<keyword evidence="7" id="KW-0227">DNA damage</keyword>
<dbReference type="InterPro" id="IPR018936">
    <property type="entry name" value="PI3/4_kinase_CS"/>
</dbReference>
<dbReference type="EMBL" id="REGN01000563">
    <property type="protein sequence ID" value="RNA41011.1"/>
    <property type="molecule type" value="Genomic_DNA"/>
</dbReference>
<evidence type="ECO:0000256" key="2">
    <source>
        <dbReference type="ARBA" id="ARBA00010769"/>
    </source>
</evidence>
<dbReference type="Gene3D" id="3.30.1010.10">
    <property type="entry name" value="Phosphatidylinositol 3-kinase Catalytic Subunit, Chain A, domain 4"/>
    <property type="match status" value="1"/>
</dbReference>
<dbReference type="Pfam" id="PF08064">
    <property type="entry name" value="UME"/>
    <property type="match status" value="1"/>
</dbReference>
<comment type="caution">
    <text evidence="17">The sequence shown here is derived from an EMBL/GenBank/DDBJ whole genome shotgun (WGS) entry which is preliminary data.</text>
</comment>
<dbReference type="GO" id="GO:0006281">
    <property type="term" value="P:DNA repair"/>
    <property type="evidence" value="ECO:0007669"/>
    <property type="project" value="UniProtKB-KW"/>
</dbReference>
<dbReference type="SUPFAM" id="SSF56112">
    <property type="entry name" value="Protein kinase-like (PK-like)"/>
    <property type="match status" value="1"/>
</dbReference>
<keyword evidence="11" id="KW-0539">Nucleus</keyword>
<dbReference type="InterPro" id="IPR016024">
    <property type="entry name" value="ARM-type_fold"/>
</dbReference>
<dbReference type="STRING" id="10195.A0A3M7SYW5"/>
<evidence type="ECO:0000256" key="5">
    <source>
        <dbReference type="ARBA" id="ARBA00022679"/>
    </source>
</evidence>
<dbReference type="Pfam" id="PF00454">
    <property type="entry name" value="PI3_PI4_kinase"/>
    <property type="match status" value="1"/>
</dbReference>
<keyword evidence="18" id="KW-1185">Reference proteome</keyword>
<dbReference type="SMART" id="SM01343">
    <property type="entry name" value="FATC"/>
    <property type="match status" value="1"/>
</dbReference>
<comment type="subcellular location">
    <subcellularLocation>
        <location evidence="1">Nucleus</location>
    </subcellularLocation>
</comment>
<dbReference type="EC" id="2.7.11.1" evidence="3"/>
<dbReference type="PANTHER" id="PTHR11139:SF69">
    <property type="entry name" value="SERINE_THREONINE-PROTEIN KINASE ATR"/>
    <property type="match status" value="1"/>
</dbReference>
<feature type="domain" description="PI3K/PI4K catalytic" evidence="14">
    <location>
        <begin position="2491"/>
        <end position="2804"/>
    </location>
</feature>
<feature type="domain" description="FATC" evidence="16">
    <location>
        <begin position="2808"/>
        <end position="2840"/>
    </location>
</feature>
<feature type="coiled-coil region" evidence="13">
    <location>
        <begin position="1316"/>
        <end position="1346"/>
    </location>
</feature>
<dbReference type="InterPro" id="IPR012993">
    <property type="entry name" value="UME"/>
</dbReference>
<dbReference type="InterPro" id="IPR003151">
    <property type="entry name" value="PIK-rel_kinase_FAT"/>
</dbReference>
<name>A0A3M7SYW5_BRAPC</name>
<keyword evidence="6" id="KW-0547">Nucleotide-binding</keyword>
<dbReference type="GO" id="GO:0005694">
    <property type="term" value="C:chromosome"/>
    <property type="evidence" value="ECO:0007669"/>
    <property type="project" value="TreeGrafter"/>
</dbReference>
<comment type="similarity">
    <text evidence="2">Belongs to the PI3/PI4-kinase family. ATM subfamily.</text>
</comment>
<evidence type="ECO:0000256" key="4">
    <source>
        <dbReference type="ARBA" id="ARBA00022527"/>
    </source>
</evidence>
<dbReference type="InterPro" id="IPR050517">
    <property type="entry name" value="DDR_Repair_Kinase"/>
</dbReference>
<accession>A0A3M7SYW5</accession>
<evidence type="ECO:0000256" key="8">
    <source>
        <dbReference type="ARBA" id="ARBA00022777"/>
    </source>
</evidence>
<dbReference type="InterPro" id="IPR056802">
    <property type="entry name" value="ATR-like_M-HEAT"/>
</dbReference>
<evidence type="ECO:0000313" key="18">
    <source>
        <dbReference type="Proteomes" id="UP000276133"/>
    </source>
</evidence>
<gene>
    <name evidence="17" type="ORF">BpHYR1_038770</name>
</gene>
<dbReference type="SMART" id="SM00146">
    <property type="entry name" value="PI3Kc"/>
    <property type="match status" value="1"/>
</dbReference>
<evidence type="ECO:0000259" key="16">
    <source>
        <dbReference type="PROSITE" id="PS51190"/>
    </source>
</evidence>
<evidence type="ECO:0000259" key="14">
    <source>
        <dbReference type="PROSITE" id="PS50290"/>
    </source>
</evidence>
<reference evidence="17 18" key="1">
    <citation type="journal article" date="2018" name="Sci. Rep.">
        <title>Genomic signatures of local adaptation to the degree of environmental predictability in rotifers.</title>
        <authorList>
            <person name="Franch-Gras L."/>
            <person name="Hahn C."/>
            <person name="Garcia-Roger E.M."/>
            <person name="Carmona M.J."/>
            <person name="Serra M."/>
            <person name="Gomez A."/>
        </authorList>
    </citation>
    <scope>NUCLEOTIDE SEQUENCE [LARGE SCALE GENOMIC DNA]</scope>
    <source>
        <strain evidence="17">HYR1</strain>
    </source>
</reference>
<dbReference type="InterPro" id="IPR014009">
    <property type="entry name" value="PIK_FAT"/>
</dbReference>
<dbReference type="GO" id="GO:0005524">
    <property type="term" value="F:ATP binding"/>
    <property type="evidence" value="ECO:0007669"/>
    <property type="project" value="UniProtKB-KW"/>
</dbReference>
<evidence type="ECO:0000256" key="11">
    <source>
        <dbReference type="ARBA" id="ARBA00023242"/>
    </source>
</evidence>
<keyword evidence="5" id="KW-0808">Transferase</keyword>
<proteinExistence type="inferred from homology"/>
<evidence type="ECO:0000313" key="17">
    <source>
        <dbReference type="EMBL" id="RNA41011.1"/>
    </source>
</evidence>
<dbReference type="GO" id="GO:0004674">
    <property type="term" value="F:protein serine/threonine kinase activity"/>
    <property type="evidence" value="ECO:0007669"/>
    <property type="project" value="UniProtKB-KW"/>
</dbReference>
<dbReference type="Pfam" id="PF02260">
    <property type="entry name" value="FATC"/>
    <property type="match status" value="1"/>
</dbReference>
<dbReference type="InterPro" id="IPR036940">
    <property type="entry name" value="PI3/4_kinase_cat_sf"/>
</dbReference>
<dbReference type="Pfam" id="PF23593">
    <property type="entry name" value="HEAT_ATR"/>
    <property type="match status" value="1"/>
</dbReference>
<dbReference type="Pfam" id="PF25030">
    <property type="entry name" value="M-HEAT_ATR"/>
    <property type="match status" value="1"/>
</dbReference>
<dbReference type="InterPro" id="IPR057564">
    <property type="entry name" value="HEAT_ATR"/>
</dbReference>
<dbReference type="OrthoDB" id="381190at2759"/>
<dbReference type="PROSITE" id="PS00916">
    <property type="entry name" value="PI3_4_KINASE_2"/>
    <property type="match status" value="1"/>
</dbReference>
<dbReference type="SUPFAM" id="SSF48371">
    <property type="entry name" value="ARM repeat"/>
    <property type="match status" value="1"/>
</dbReference>
<keyword evidence="10" id="KW-0234">DNA repair</keyword>
<dbReference type="InterPro" id="IPR011009">
    <property type="entry name" value="Kinase-like_dom_sf"/>
</dbReference>
<keyword evidence="4" id="KW-0723">Serine/threonine-protein kinase</keyword>
<dbReference type="GO" id="GO:0000723">
    <property type="term" value="P:telomere maintenance"/>
    <property type="evidence" value="ECO:0007669"/>
    <property type="project" value="TreeGrafter"/>
</dbReference>
<dbReference type="InterPro" id="IPR003152">
    <property type="entry name" value="FATC_dom"/>
</dbReference>